<dbReference type="InterPro" id="IPR000719">
    <property type="entry name" value="Prot_kinase_dom"/>
</dbReference>
<dbReference type="InterPro" id="IPR001245">
    <property type="entry name" value="Ser-Thr/Tyr_kinase_cat_dom"/>
</dbReference>
<dbReference type="PROSITE" id="PS50011">
    <property type="entry name" value="PROTEIN_KINASE_DOM"/>
    <property type="match status" value="1"/>
</dbReference>
<dbReference type="Pfam" id="PF07714">
    <property type="entry name" value="PK_Tyr_Ser-Thr"/>
    <property type="match status" value="1"/>
</dbReference>
<comment type="caution">
    <text evidence="2">The sequence shown here is derived from an EMBL/GenBank/DDBJ whole genome shotgun (WGS) entry which is preliminary data.</text>
</comment>
<dbReference type="InterPro" id="IPR011009">
    <property type="entry name" value="Kinase-like_dom_sf"/>
</dbReference>
<dbReference type="SUPFAM" id="SSF56112">
    <property type="entry name" value="Protein kinase-like (PK-like)"/>
    <property type="match status" value="1"/>
</dbReference>
<reference evidence="2 3" key="1">
    <citation type="journal article" date="2021" name="BMC Genomics">
        <title>Datura genome reveals duplications of psychoactive alkaloid biosynthetic genes and high mutation rate following tissue culture.</title>
        <authorList>
            <person name="Rajewski A."/>
            <person name="Carter-House D."/>
            <person name="Stajich J."/>
            <person name="Litt A."/>
        </authorList>
    </citation>
    <scope>NUCLEOTIDE SEQUENCE [LARGE SCALE GENOMIC DNA]</scope>
    <source>
        <strain evidence="2">AR-01</strain>
    </source>
</reference>
<protein>
    <recommendedName>
        <fullName evidence="1">Protein kinase domain-containing protein</fullName>
    </recommendedName>
</protein>
<dbReference type="Proteomes" id="UP000823775">
    <property type="component" value="Unassembled WGS sequence"/>
</dbReference>
<evidence type="ECO:0000313" key="2">
    <source>
        <dbReference type="EMBL" id="MCE3050243.1"/>
    </source>
</evidence>
<proteinExistence type="predicted"/>
<evidence type="ECO:0000313" key="3">
    <source>
        <dbReference type="Proteomes" id="UP000823775"/>
    </source>
</evidence>
<accession>A0ABS8WHH8</accession>
<dbReference type="PANTHER" id="PTHR48055:SF55">
    <property type="entry name" value="PROTEIN KINASE DOMAIN-CONTAINING PROTEIN"/>
    <property type="match status" value="1"/>
</dbReference>
<organism evidence="2 3">
    <name type="scientific">Datura stramonium</name>
    <name type="common">Jimsonweed</name>
    <name type="synonym">Common thornapple</name>
    <dbReference type="NCBI Taxonomy" id="4076"/>
    <lineage>
        <taxon>Eukaryota</taxon>
        <taxon>Viridiplantae</taxon>
        <taxon>Streptophyta</taxon>
        <taxon>Embryophyta</taxon>
        <taxon>Tracheophyta</taxon>
        <taxon>Spermatophyta</taxon>
        <taxon>Magnoliopsida</taxon>
        <taxon>eudicotyledons</taxon>
        <taxon>Gunneridae</taxon>
        <taxon>Pentapetalae</taxon>
        <taxon>asterids</taxon>
        <taxon>lamiids</taxon>
        <taxon>Solanales</taxon>
        <taxon>Solanaceae</taxon>
        <taxon>Solanoideae</taxon>
        <taxon>Datureae</taxon>
        <taxon>Datura</taxon>
    </lineage>
</organism>
<dbReference type="PANTHER" id="PTHR48055">
    <property type="entry name" value="LEUCINE-RICH REPEAT RECEPTOR PROTEIN KINASE EMS1"/>
    <property type="match status" value="1"/>
</dbReference>
<name>A0ABS8WHH8_DATST</name>
<dbReference type="InterPro" id="IPR051564">
    <property type="entry name" value="LRR_receptor-like_kinase"/>
</dbReference>
<dbReference type="Gene3D" id="1.10.510.10">
    <property type="entry name" value="Transferase(Phosphotransferase) domain 1"/>
    <property type="match status" value="1"/>
</dbReference>
<dbReference type="EMBL" id="JACEIK010007421">
    <property type="protein sequence ID" value="MCE3050243.1"/>
    <property type="molecule type" value="Genomic_DNA"/>
</dbReference>
<keyword evidence="3" id="KW-1185">Reference proteome</keyword>
<evidence type="ECO:0000259" key="1">
    <source>
        <dbReference type="PROSITE" id="PS50011"/>
    </source>
</evidence>
<sequence>MTALVTDFGISRLVKAVEENTNPVDESVNYNSIDGLLCGSIGYIAPEYGMGRRASTKGDVFSFGVLLLEIA</sequence>
<gene>
    <name evidence="2" type="ORF">HAX54_046743</name>
</gene>
<feature type="domain" description="Protein kinase" evidence="1">
    <location>
        <begin position="1"/>
        <end position="71"/>
    </location>
</feature>